<dbReference type="PANTHER" id="PTHR42643">
    <property type="entry name" value="IONOTROPIC RECEPTOR 20A-RELATED"/>
    <property type="match status" value="1"/>
</dbReference>
<dbReference type="OrthoDB" id="5984008at2759"/>
<keyword evidence="7" id="KW-0325">Glycoprotein</keyword>
<evidence type="ECO:0000256" key="5">
    <source>
        <dbReference type="ARBA" id="ARBA00023136"/>
    </source>
</evidence>
<sequence length="158" mass="18118">MNSRTFLEYLISSKYTNQYREKELHITSQCFVPFRIGLAMPMSSPYKKAFDKVVLSTIEAGLIELWLRNSNMEAERNNRATHEKNRKSGSVYSNVDAMSLDDFQGVFLIYGIGLGLSIIGFGIEYFKTGKKYQDSTSGIINTHEMYKLSTKTSFIFPY</sequence>
<evidence type="ECO:0000256" key="6">
    <source>
        <dbReference type="ARBA" id="ARBA00023170"/>
    </source>
</evidence>
<keyword evidence="6" id="KW-0675">Receptor</keyword>
<evidence type="ECO:0000256" key="4">
    <source>
        <dbReference type="ARBA" id="ARBA00022989"/>
    </source>
</evidence>
<evidence type="ECO:0000256" key="8">
    <source>
        <dbReference type="SAM" id="Phobius"/>
    </source>
</evidence>
<name>A0A0K2TWZ3_LEPSM</name>
<protein>
    <recommendedName>
        <fullName evidence="10">Ionotropic glutamate receptor C-terminal domain-containing protein</fullName>
    </recommendedName>
</protein>
<dbReference type="InterPro" id="IPR052192">
    <property type="entry name" value="Insect_Ionotropic_Sensory_Rcpt"/>
</dbReference>
<reference evidence="9" key="1">
    <citation type="submission" date="2014-05" db="EMBL/GenBank/DDBJ databases">
        <authorList>
            <person name="Chronopoulou M."/>
        </authorList>
    </citation>
    <scope>NUCLEOTIDE SEQUENCE</scope>
    <source>
        <tissue evidence="9">Whole organism</tissue>
    </source>
</reference>
<evidence type="ECO:0008006" key="10">
    <source>
        <dbReference type="Google" id="ProtNLM"/>
    </source>
</evidence>
<proteinExistence type="predicted"/>
<evidence type="ECO:0000256" key="1">
    <source>
        <dbReference type="ARBA" id="ARBA00004651"/>
    </source>
</evidence>
<dbReference type="AlphaFoldDB" id="A0A0K2TWZ3"/>
<accession>A0A0K2TWZ3</accession>
<keyword evidence="5 8" id="KW-0472">Membrane</keyword>
<dbReference type="PANTHER" id="PTHR42643:SF24">
    <property type="entry name" value="IONOTROPIC RECEPTOR 60A"/>
    <property type="match status" value="1"/>
</dbReference>
<feature type="transmembrane region" description="Helical" evidence="8">
    <location>
        <begin position="107"/>
        <end position="126"/>
    </location>
</feature>
<evidence type="ECO:0000256" key="3">
    <source>
        <dbReference type="ARBA" id="ARBA00022692"/>
    </source>
</evidence>
<evidence type="ECO:0000313" key="9">
    <source>
        <dbReference type="EMBL" id="CDW30345.1"/>
    </source>
</evidence>
<dbReference type="GO" id="GO:0005886">
    <property type="term" value="C:plasma membrane"/>
    <property type="evidence" value="ECO:0007669"/>
    <property type="project" value="UniProtKB-SubCell"/>
</dbReference>
<evidence type="ECO:0000256" key="2">
    <source>
        <dbReference type="ARBA" id="ARBA00022475"/>
    </source>
</evidence>
<keyword evidence="4 8" id="KW-1133">Transmembrane helix</keyword>
<dbReference type="EMBL" id="HACA01012984">
    <property type="protein sequence ID" value="CDW30345.1"/>
    <property type="molecule type" value="Transcribed_RNA"/>
</dbReference>
<organism evidence="9">
    <name type="scientific">Lepeophtheirus salmonis</name>
    <name type="common">Salmon louse</name>
    <name type="synonym">Caligus salmonis</name>
    <dbReference type="NCBI Taxonomy" id="72036"/>
    <lineage>
        <taxon>Eukaryota</taxon>
        <taxon>Metazoa</taxon>
        <taxon>Ecdysozoa</taxon>
        <taxon>Arthropoda</taxon>
        <taxon>Crustacea</taxon>
        <taxon>Multicrustacea</taxon>
        <taxon>Hexanauplia</taxon>
        <taxon>Copepoda</taxon>
        <taxon>Siphonostomatoida</taxon>
        <taxon>Caligidae</taxon>
        <taxon>Lepeophtheirus</taxon>
    </lineage>
</organism>
<keyword evidence="2" id="KW-1003">Cell membrane</keyword>
<comment type="subcellular location">
    <subcellularLocation>
        <location evidence="1">Cell membrane</location>
        <topology evidence="1">Multi-pass membrane protein</topology>
    </subcellularLocation>
</comment>
<evidence type="ECO:0000256" key="7">
    <source>
        <dbReference type="ARBA" id="ARBA00023180"/>
    </source>
</evidence>
<keyword evidence="3 8" id="KW-0812">Transmembrane</keyword>